<evidence type="ECO:0000313" key="2">
    <source>
        <dbReference type="EMBL" id="CAG9331532.1"/>
    </source>
</evidence>
<dbReference type="EMBL" id="CAJZBQ010000053">
    <property type="protein sequence ID" value="CAG9331532.1"/>
    <property type="molecule type" value="Genomic_DNA"/>
</dbReference>
<feature type="transmembrane region" description="Helical" evidence="1">
    <location>
        <begin position="74"/>
        <end position="98"/>
    </location>
</feature>
<keyword evidence="1" id="KW-1133">Transmembrane helix</keyword>
<name>A0AAU9JYV3_9CILI</name>
<dbReference type="Proteomes" id="UP001162131">
    <property type="component" value="Unassembled WGS sequence"/>
</dbReference>
<comment type="caution">
    <text evidence="2">The sequence shown here is derived from an EMBL/GenBank/DDBJ whole genome shotgun (WGS) entry which is preliminary data.</text>
</comment>
<keyword evidence="1" id="KW-0472">Membrane</keyword>
<dbReference type="AlphaFoldDB" id="A0AAU9JYV3"/>
<sequence>MAGFNISNEIDLAAKEVRRSIDTENRKYSSRKHKCRIFLYVLLGIMVFSYVKFMQILGIIIVLNKDSSDCKNPIRAWLIISAIILTIGLSGVIIIEIVKEKRIIEIKIIYQGFYWIILFLLFIWMAIGSAWLFNDSACKNGRGYIDFYSGWALTLSLLVIEYFMFFLFSCYSICTLI</sequence>
<organism evidence="2 3">
    <name type="scientific">Blepharisma stoltei</name>
    <dbReference type="NCBI Taxonomy" id="1481888"/>
    <lineage>
        <taxon>Eukaryota</taxon>
        <taxon>Sar</taxon>
        <taxon>Alveolata</taxon>
        <taxon>Ciliophora</taxon>
        <taxon>Postciliodesmatophora</taxon>
        <taxon>Heterotrichea</taxon>
        <taxon>Heterotrichida</taxon>
        <taxon>Blepharismidae</taxon>
        <taxon>Blepharisma</taxon>
    </lineage>
</organism>
<evidence type="ECO:0000313" key="3">
    <source>
        <dbReference type="Proteomes" id="UP001162131"/>
    </source>
</evidence>
<feature type="transmembrane region" description="Helical" evidence="1">
    <location>
        <begin position="110"/>
        <end position="133"/>
    </location>
</feature>
<proteinExistence type="predicted"/>
<keyword evidence="1" id="KW-0812">Transmembrane</keyword>
<protein>
    <submittedName>
        <fullName evidence="2">Uncharacterized protein</fullName>
    </submittedName>
</protein>
<feature type="transmembrane region" description="Helical" evidence="1">
    <location>
        <begin position="37"/>
        <end position="62"/>
    </location>
</feature>
<accession>A0AAU9JYV3</accession>
<keyword evidence="3" id="KW-1185">Reference proteome</keyword>
<feature type="transmembrane region" description="Helical" evidence="1">
    <location>
        <begin position="153"/>
        <end position="174"/>
    </location>
</feature>
<gene>
    <name evidence="2" type="ORF">BSTOLATCC_MIC53600</name>
</gene>
<evidence type="ECO:0000256" key="1">
    <source>
        <dbReference type="SAM" id="Phobius"/>
    </source>
</evidence>
<reference evidence="2" key="1">
    <citation type="submission" date="2021-09" db="EMBL/GenBank/DDBJ databases">
        <authorList>
            <consortium name="AG Swart"/>
            <person name="Singh M."/>
            <person name="Singh A."/>
            <person name="Seah K."/>
            <person name="Emmerich C."/>
        </authorList>
    </citation>
    <scope>NUCLEOTIDE SEQUENCE</scope>
    <source>
        <strain evidence="2">ATCC30299</strain>
    </source>
</reference>